<dbReference type="InterPro" id="IPR005149">
    <property type="entry name" value="Tscrpt_reg_PadR_N"/>
</dbReference>
<evidence type="ECO:0000313" key="3">
    <source>
        <dbReference type="EMBL" id="ACL21133.1"/>
    </source>
</evidence>
<organism evidence="3 4">
    <name type="scientific">Desulfitobacterium hafniense (strain DSM 10664 / DCB-2)</name>
    <dbReference type="NCBI Taxonomy" id="272564"/>
    <lineage>
        <taxon>Bacteria</taxon>
        <taxon>Bacillati</taxon>
        <taxon>Bacillota</taxon>
        <taxon>Clostridia</taxon>
        <taxon>Eubacteriales</taxon>
        <taxon>Desulfitobacteriaceae</taxon>
        <taxon>Desulfitobacterium</taxon>
    </lineage>
</organism>
<dbReference type="Pfam" id="PF03551">
    <property type="entry name" value="PadR"/>
    <property type="match status" value="1"/>
</dbReference>
<dbReference type="HOGENOM" id="CLU_911290_0_0_9"/>
<reference evidence="3 4" key="1">
    <citation type="journal article" date="2012" name="BMC Microbiol.">
        <title>Genome sequence of Desulfitobacterium hafniense DCB-2, a Gram-positive anaerobe capable of dehalogenation and metal reduction.</title>
        <authorList>
            <person name="Kim S.H."/>
            <person name="Harzman C."/>
            <person name="Davis J.K."/>
            <person name="Hutcheson R."/>
            <person name="Broderick J.B."/>
            <person name="Marsh T.L."/>
            <person name="Tiedje J.M."/>
        </authorList>
    </citation>
    <scope>NUCLEOTIDE SEQUENCE [LARGE SCALE GENOMIC DNA]</scope>
    <source>
        <strain evidence="4">DSM 10664 / DCB-2</strain>
    </source>
</reference>
<proteinExistence type="predicted"/>
<dbReference type="EMBL" id="CP001336">
    <property type="protein sequence ID" value="ACL21133.1"/>
    <property type="molecule type" value="Genomic_DNA"/>
</dbReference>
<dbReference type="SUPFAM" id="SSF46785">
    <property type="entry name" value="Winged helix' DNA-binding domain"/>
    <property type="match status" value="1"/>
</dbReference>
<evidence type="ECO:0000259" key="2">
    <source>
        <dbReference type="Pfam" id="PF13788"/>
    </source>
</evidence>
<protein>
    <submittedName>
        <fullName evidence="3">Transcriptional regulator, PadR-like family</fullName>
    </submittedName>
</protein>
<dbReference type="RefSeq" id="WP_015944390.1">
    <property type="nucleotide sequence ID" value="NC_011830.1"/>
</dbReference>
<feature type="domain" description="Transcription regulator PadR N-terminal" evidence="1">
    <location>
        <begin position="7"/>
        <end position="80"/>
    </location>
</feature>
<feature type="domain" description="DUF4180" evidence="2">
    <location>
        <begin position="210"/>
        <end position="317"/>
    </location>
</feature>
<dbReference type="Pfam" id="PF13788">
    <property type="entry name" value="DUF4180"/>
    <property type="match status" value="1"/>
</dbReference>
<dbReference type="AlphaFoldDB" id="B8G072"/>
<dbReference type="PANTHER" id="PTHR43252:SF6">
    <property type="entry name" value="NEGATIVE TRANSCRIPTION REGULATOR PADR"/>
    <property type="match status" value="1"/>
</dbReference>
<dbReference type="InterPro" id="IPR036388">
    <property type="entry name" value="WH-like_DNA-bd_sf"/>
</dbReference>
<dbReference type="Proteomes" id="UP000007726">
    <property type="component" value="Chromosome"/>
</dbReference>
<evidence type="ECO:0000259" key="1">
    <source>
        <dbReference type="Pfam" id="PF03551"/>
    </source>
</evidence>
<dbReference type="Gene3D" id="1.10.10.10">
    <property type="entry name" value="Winged helix-like DNA-binding domain superfamily/Winged helix DNA-binding domain"/>
    <property type="match status" value="1"/>
</dbReference>
<accession>B8G072</accession>
<dbReference type="InterPro" id="IPR036390">
    <property type="entry name" value="WH_DNA-bd_sf"/>
</dbReference>
<sequence length="325" mass="36693">MSLNHVILGLLNREPLTGYEMKKIIQNTPFMYWSGNNNQIYKAFVELLDEGFVTKEVQHQDGSPSKNIYTITGDGQQEFKSWLLSVTDVPVFKKQVLIKLALANQLKRGDLETMLASYADRVKMQALLSERELDKCYFAEQELSGRSLFIDLIRENILSFYAGELEWVQKVKECIAGLADERNVATEAVIQKENNEVEPAMNCQVMESRGKRYLYLTSSGSLIQREQDAIDIISLCAEHGTNAVVLDGNTLSDDFVKLRTGLAGAVLQKFVNYNIKAAVAIKGGQNFPVRFQEMASEHSSGNTFRIFTNLEDAVSWLLAQRRKSK</sequence>
<dbReference type="KEGG" id="dhd:Dhaf_3110"/>
<dbReference type="PANTHER" id="PTHR43252">
    <property type="entry name" value="TRANSCRIPTIONAL REGULATOR YQJI"/>
    <property type="match status" value="1"/>
</dbReference>
<gene>
    <name evidence="3" type="ordered locus">Dhaf_3110</name>
</gene>
<evidence type="ECO:0000313" key="4">
    <source>
        <dbReference type="Proteomes" id="UP000007726"/>
    </source>
</evidence>
<name>B8G072_DESHD</name>
<dbReference type="InterPro" id="IPR025438">
    <property type="entry name" value="DUF4180"/>
</dbReference>